<dbReference type="AlphaFoldDB" id="A0A212T813"/>
<dbReference type="Pfam" id="PF05711">
    <property type="entry name" value="TylF"/>
    <property type="match status" value="1"/>
</dbReference>
<proteinExistence type="predicted"/>
<dbReference type="GO" id="GO:0032259">
    <property type="term" value="P:methylation"/>
    <property type="evidence" value="ECO:0007669"/>
    <property type="project" value="UniProtKB-KW"/>
</dbReference>
<dbReference type="Gene3D" id="3.40.50.150">
    <property type="entry name" value="Vaccinia Virus protein VP39"/>
    <property type="match status" value="1"/>
</dbReference>
<dbReference type="OrthoDB" id="9799872at2"/>
<name>A0A212T813_9BURK</name>
<keyword evidence="1" id="KW-0808">Transferase</keyword>
<organism evidence="1 2">
    <name type="scientific">Polynucleobacter victoriensis</name>
    <dbReference type="NCBI Taxonomy" id="2049319"/>
    <lineage>
        <taxon>Bacteria</taxon>
        <taxon>Pseudomonadati</taxon>
        <taxon>Pseudomonadota</taxon>
        <taxon>Betaproteobacteria</taxon>
        <taxon>Burkholderiales</taxon>
        <taxon>Burkholderiaceae</taxon>
        <taxon>Polynucleobacter</taxon>
    </lineage>
</organism>
<accession>A0A212T813</accession>
<dbReference type="InterPro" id="IPR029063">
    <property type="entry name" value="SAM-dependent_MTases_sf"/>
</dbReference>
<dbReference type="PANTHER" id="PTHR40036">
    <property type="entry name" value="MACROCIN O-METHYLTRANSFERASE"/>
    <property type="match status" value="1"/>
</dbReference>
<evidence type="ECO:0000313" key="2">
    <source>
        <dbReference type="Proteomes" id="UP000197215"/>
    </source>
</evidence>
<dbReference type="SUPFAM" id="SSF53335">
    <property type="entry name" value="S-adenosyl-L-methionine-dependent methyltransferases"/>
    <property type="match status" value="1"/>
</dbReference>
<reference evidence="1 2" key="1">
    <citation type="submission" date="2017-06" db="EMBL/GenBank/DDBJ databases">
        <authorList>
            <person name="Kim H.J."/>
            <person name="Triplett B.A."/>
        </authorList>
    </citation>
    <scope>NUCLEOTIDE SEQUENCE [LARGE SCALE GENOMIC DNA]</scope>
    <source>
        <strain evidence="1 2">MWH-VicM1</strain>
    </source>
</reference>
<dbReference type="EMBL" id="FYEX01000001">
    <property type="protein sequence ID" value="SNC62193.1"/>
    <property type="molecule type" value="Genomic_DNA"/>
</dbReference>
<dbReference type="Proteomes" id="UP000197215">
    <property type="component" value="Unassembled WGS sequence"/>
</dbReference>
<evidence type="ECO:0000313" key="1">
    <source>
        <dbReference type="EMBL" id="SNC62193.1"/>
    </source>
</evidence>
<dbReference type="PANTHER" id="PTHR40036:SF1">
    <property type="entry name" value="MACROCIN O-METHYLTRANSFERASE"/>
    <property type="match status" value="1"/>
</dbReference>
<protein>
    <submittedName>
        <fullName evidence="1">O-methyltransferase</fullName>
    </submittedName>
</protein>
<dbReference type="RefSeq" id="WP_088812515.1">
    <property type="nucleotide sequence ID" value="NZ_FYEX01000001.1"/>
</dbReference>
<dbReference type="InterPro" id="IPR008884">
    <property type="entry name" value="TylF_MeTrfase"/>
</dbReference>
<gene>
    <name evidence="1" type="ORF">SAMN06295916_0628</name>
</gene>
<keyword evidence="2" id="KW-1185">Reference proteome</keyword>
<dbReference type="GO" id="GO:0008168">
    <property type="term" value="F:methyltransferase activity"/>
    <property type="evidence" value="ECO:0007669"/>
    <property type="project" value="UniProtKB-KW"/>
</dbReference>
<keyword evidence="1" id="KW-0489">Methyltransferase</keyword>
<sequence length="246" mass="27831">MSLIKKIIRKLLPPIIIDVVNHLLPKNRRRKIPDKELYAPLFSPWLGLGEFKNILTQIKPHTLVSPERIWILYSLARQAKNIPGNFWECGVYKGGTGMLLANIVRSSSTTKKLRLFDTFCGMPSTHPKFDLHKEGDFSDNSLEAVKNRIQECPNVIFHQGLIPETFSNLDAEKISFAHIDVDIYQSILDCCEFIYPKLSCGGVLLFDDYGFPSCPGARLAVDQFFKEKPEVPIILPTGQAFIIKVA</sequence>